<dbReference type="GO" id="GO:0046872">
    <property type="term" value="F:metal ion binding"/>
    <property type="evidence" value="ECO:0007669"/>
    <property type="project" value="UniProtKB-UniRule"/>
</dbReference>
<keyword evidence="3 8" id="KW-0812">Transmembrane</keyword>
<keyword evidence="8" id="KW-1133">Transmembrane helix</keyword>
<comment type="caution">
    <text evidence="10">The sequence shown here is derived from an EMBL/GenBank/DDBJ whole genome shotgun (WGS) entry which is preliminary data.</text>
</comment>
<comment type="similarity">
    <text evidence="7 8">Belongs to the cytochrome b5 family.</text>
</comment>
<dbReference type="SMART" id="SM01117">
    <property type="entry name" value="Cyt-b5"/>
    <property type="match status" value="1"/>
</dbReference>
<sequence length="175" mass="19799">MPRRSKRTLNSQLCLGENYHSISRPPHLLSNCVFFLYPVSVLGARMASNVKVYTLEEVAKHNNKKTCWIIVSGKVYDVTPFLEDHPGGDEVLISSTERDATDEFEFVGHSDSAMEMMKKYYIGDFDKPAVPVKQNRNPPPQQNQSPGFTIKMLQYLVPLLILGLAFGLQYFGKRG</sequence>
<keyword evidence="4 8" id="KW-0479">Metal-binding</keyword>
<organism evidence="10 11">
    <name type="scientific">Castanea mollissima</name>
    <name type="common">Chinese chestnut</name>
    <dbReference type="NCBI Taxonomy" id="60419"/>
    <lineage>
        <taxon>Eukaryota</taxon>
        <taxon>Viridiplantae</taxon>
        <taxon>Streptophyta</taxon>
        <taxon>Embryophyta</taxon>
        <taxon>Tracheophyta</taxon>
        <taxon>Spermatophyta</taxon>
        <taxon>Magnoliopsida</taxon>
        <taxon>eudicotyledons</taxon>
        <taxon>Gunneridae</taxon>
        <taxon>Pentapetalae</taxon>
        <taxon>rosids</taxon>
        <taxon>fabids</taxon>
        <taxon>Fagales</taxon>
        <taxon>Fagaceae</taxon>
        <taxon>Castanea</taxon>
    </lineage>
</organism>
<evidence type="ECO:0000256" key="2">
    <source>
        <dbReference type="ARBA" id="ARBA00022617"/>
    </source>
</evidence>
<evidence type="ECO:0000256" key="3">
    <source>
        <dbReference type="ARBA" id="ARBA00022692"/>
    </source>
</evidence>
<dbReference type="PROSITE" id="PS50255">
    <property type="entry name" value="CYTOCHROME_B5_2"/>
    <property type="match status" value="1"/>
</dbReference>
<keyword evidence="5 8" id="KW-0408">Iron</keyword>
<dbReference type="FunFam" id="3.10.120.10:FF:000002">
    <property type="entry name" value="Cytochrome b5 type B"/>
    <property type="match status" value="1"/>
</dbReference>
<dbReference type="SUPFAM" id="SSF55856">
    <property type="entry name" value="Cytochrome b5-like heme/steroid binding domain"/>
    <property type="match status" value="1"/>
</dbReference>
<dbReference type="InterPro" id="IPR050668">
    <property type="entry name" value="Cytochrome_b5"/>
</dbReference>
<dbReference type="GO" id="GO:0016020">
    <property type="term" value="C:membrane"/>
    <property type="evidence" value="ECO:0007669"/>
    <property type="project" value="UniProtKB-SubCell"/>
</dbReference>
<dbReference type="EMBL" id="JRKL02003828">
    <property type="protein sequence ID" value="KAF3954088.1"/>
    <property type="molecule type" value="Genomic_DNA"/>
</dbReference>
<dbReference type="Gene3D" id="3.10.120.10">
    <property type="entry name" value="Cytochrome b5-like heme/steroid binding domain"/>
    <property type="match status" value="1"/>
</dbReference>
<evidence type="ECO:0000313" key="10">
    <source>
        <dbReference type="EMBL" id="KAF3954088.1"/>
    </source>
</evidence>
<accession>A0A8J4VA79</accession>
<evidence type="ECO:0000256" key="8">
    <source>
        <dbReference type="RuleBase" id="RU362121"/>
    </source>
</evidence>
<feature type="transmembrane region" description="Helical" evidence="8">
    <location>
        <begin position="152"/>
        <end position="172"/>
    </location>
</feature>
<dbReference type="InterPro" id="IPR018506">
    <property type="entry name" value="Cyt_B5_heme-BS"/>
</dbReference>
<proteinExistence type="inferred from homology"/>
<keyword evidence="6 8" id="KW-0472">Membrane</keyword>
<reference evidence="10" key="1">
    <citation type="submission" date="2020-03" db="EMBL/GenBank/DDBJ databases">
        <title>Castanea mollissima Vanexum genome sequencing.</title>
        <authorList>
            <person name="Staton M."/>
        </authorList>
    </citation>
    <scope>NUCLEOTIDE SEQUENCE</scope>
    <source>
        <tissue evidence="10">Leaf</tissue>
    </source>
</reference>
<dbReference type="PRINTS" id="PR00363">
    <property type="entry name" value="CYTOCHROMEB5"/>
</dbReference>
<dbReference type="InterPro" id="IPR036400">
    <property type="entry name" value="Cyt_B5-like_heme/steroid_sf"/>
</dbReference>
<comment type="subcellular location">
    <subcellularLocation>
        <location evidence="1">Membrane</location>
    </subcellularLocation>
</comment>
<dbReference type="InterPro" id="IPR001199">
    <property type="entry name" value="Cyt_B5-like_heme/steroid-bd"/>
</dbReference>
<dbReference type="Pfam" id="PF00173">
    <property type="entry name" value="Cyt-b5"/>
    <property type="match status" value="1"/>
</dbReference>
<evidence type="ECO:0000256" key="7">
    <source>
        <dbReference type="ARBA" id="ARBA00038168"/>
    </source>
</evidence>
<dbReference type="PANTHER" id="PTHR19359:SF135">
    <property type="entry name" value="CYTOCHROME B5 ISOFORM E"/>
    <property type="match status" value="1"/>
</dbReference>
<evidence type="ECO:0000256" key="6">
    <source>
        <dbReference type="ARBA" id="ARBA00023136"/>
    </source>
</evidence>
<evidence type="ECO:0000259" key="9">
    <source>
        <dbReference type="PROSITE" id="PS50255"/>
    </source>
</evidence>
<feature type="domain" description="Cytochrome b5 heme-binding" evidence="9">
    <location>
        <begin position="50"/>
        <end position="126"/>
    </location>
</feature>
<keyword evidence="11" id="KW-1185">Reference proteome</keyword>
<dbReference type="PANTHER" id="PTHR19359">
    <property type="entry name" value="CYTOCHROME B5"/>
    <property type="match status" value="1"/>
</dbReference>
<dbReference type="Proteomes" id="UP000737018">
    <property type="component" value="Unassembled WGS sequence"/>
</dbReference>
<evidence type="ECO:0000256" key="1">
    <source>
        <dbReference type="ARBA" id="ARBA00004370"/>
    </source>
</evidence>
<dbReference type="PROSITE" id="PS00191">
    <property type="entry name" value="CYTOCHROME_B5_1"/>
    <property type="match status" value="1"/>
</dbReference>
<dbReference type="GO" id="GO:0020037">
    <property type="term" value="F:heme binding"/>
    <property type="evidence" value="ECO:0007669"/>
    <property type="project" value="UniProtKB-UniRule"/>
</dbReference>
<keyword evidence="2 8" id="KW-0349">Heme</keyword>
<evidence type="ECO:0000256" key="4">
    <source>
        <dbReference type="ARBA" id="ARBA00022723"/>
    </source>
</evidence>
<dbReference type="OrthoDB" id="1666137at2759"/>
<dbReference type="AlphaFoldDB" id="A0A8J4VA79"/>
<name>A0A8J4VA79_9ROSI</name>
<protein>
    <recommendedName>
        <fullName evidence="9">Cytochrome b5 heme-binding domain-containing protein</fullName>
    </recommendedName>
</protein>
<evidence type="ECO:0000256" key="5">
    <source>
        <dbReference type="ARBA" id="ARBA00023004"/>
    </source>
</evidence>
<evidence type="ECO:0000313" key="11">
    <source>
        <dbReference type="Proteomes" id="UP000737018"/>
    </source>
</evidence>
<gene>
    <name evidence="10" type="ORF">CMV_020523</name>
</gene>